<comment type="subcellular location">
    <subcellularLocation>
        <location evidence="1">Cell membrane</location>
        <topology evidence="1">Multi-pass membrane protein</topology>
    </subcellularLocation>
</comment>
<keyword evidence="8 12" id="KW-0472">Membrane</keyword>
<dbReference type="FunFam" id="1.20.1070.10:FF:000003">
    <property type="entry name" value="Olfactory receptor"/>
    <property type="match status" value="2"/>
</dbReference>
<dbReference type="PRINTS" id="PR00237">
    <property type="entry name" value="GPCRRHODOPSN"/>
</dbReference>
<dbReference type="PRINTS" id="PR00245">
    <property type="entry name" value="OLFACTORYR"/>
</dbReference>
<feature type="transmembrane region" description="Helical" evidence="12">
    <location>
        <begin position="353"/>
        <end position="381"/>
    </location>
</feature>
<name>A0AAW0HFN1_MYOGA</name>
<feature type="transmembrane region" description="Helical" evidence="12">
    <location>
        <begin position="19"/>
        <end position="37"/>
    </location>
</feature>
<dbReference type="GO" id="GO:0004930">
    <property type="term" value="F:G protein-coupled receptor activity"/>
    <property type="evidence" value="ECO:0007669"/>
    <property type="project" value="UniProtKB-KW"/>
</dbReference>
<evidence type="ECO:0000256" key="3">
    <source>
        <dbReference type="ARBA" id="ARBA00022606"/>
    </source>
</evidence>
<evidence type="ECO:0000313" key="14">
    <source>
        <dbReference type="EMBL" id="KAK7801535.1"/>
    </source>
</evidence>
<dbReference type="SUPFAM" id="SSF81321">
    <property type="entry name" value="Family A G protein-coupled receptor-like"/>
    <property type="match status" value="2"/>
</dbReference>
<evidence type="ECO:0000313" key="15">
    <source>
        <dbReference type="Proteomes" id="UP001488838"/>
    </source>
</evidence>
<evidence type="ECO:0000256" key="11">
    <source>
        <dbReference type="RuleBase" id="RU000688"/>
    </source>
</evidence>
<dbReference type="InterPro" id="IPR017452">
    <property type="entry name" value="GPCR_Rhodpsn_7TM"/>
</dbReference>
<dbReference type="PROSITE" id="PS50262">
    <property type="entry name" value="G_PROTEIN_RECEP_F1_2"/>
    <property type="match status" value="2"/>
</dbReference>
<sequence length="468" mass="52714">MISPKLCEDSLLDERLQSFFFAIYITTEVILLSMMAYDRYVAITNPLMYTVIMTHRICTQMVLACYLGGLLNSLIHTIGLLRLDFCGPNIVNHFFCDVPPLLKLSCSDAHINEMLLLIFSGVIAIFTFIIIVVSYSHILIAILRIRSVEGRRKAFSTCASHLTAVTLLYGSVAFSYIQPSSQYSMEQEKVSAVFYTLVIPMLNPLIYSLRNKDVKEAAKSNLSFCDVCYSTIFAPKMLVNFLSEHKSSMFFACVLQSFFFAVYVTTEGILLSMMAYDRYVAITNPLMYTVIMTHRICTQMVLACYLGGLINSLTHTIGLLRLDFCGPNIVNHFFCDIPPLLKLSCSDAHINEMLLLIFSGVIAIFTFIVIIVSYSHILIAILRIRSVEGRRKAFSTCASHLTAVTLFYGSVAFSYIQPSSQYSMEQEKVSAVFYTLIIPMLNPLIYSLRNKDVKKAAKRSICRGRSNS</sequence>
<keyword evidence="10 11" id="KW-0807">Transducer</keyword>
<proteinExistence type="inferred from homology"/>
<dbReference type="EMBL" id="JBBHLL010000498">
    <property type="protein sequence ID" value="KAK7801535.1"/>
    <property type="molecule type" value="Genomic_DNA"/>
</dbReference>
<evidence type="ECO:0000256" key="5">
    <source>
        <dbReference type="ARBA" id="ARBA00022725"/>
    </source>
</evidence>
<dbReference type="AlphaFoldDB" id="A0AAW0HFN1"/>
<feature type="transmembrane region" description="Helical" evidence="12">
    <location>
        <begin position="190"/>
        <end position="209"/>
    </location>
</feature>
<dbReference type="InterPro" id="IPR000725">
    <property type="entry name" value="Olfact_rcpt"/>
</dbReference>
<dbReference type="PROSITE" id="PS00237">
    <property type="entry name" value="G_PROTEIN_RECEP_F1_1"/>
    <property type="match status" value="1"/>
</dbReference>
<keyword evidence="15" id="KW-1185">Reference proteome</keyword>
<dbReference type="Proteomes" id="UP001488838">
    <property type="component" value="Unassembled WGS sequence"/>
</dbReference>
<feature type="transmembrane region" description="Helical" evidence="12">
    <location>
        <begin position="429"/>
        <end position="448"/>
    </location>
</feature>
<feature type="domain" description="G-protein coupled receptors family 1 profile" evidence="13">
    <location>
        <begin position="1"/>
        <end position="169"/>
    </location>
</feature>
<evidence type="ECO:0000256" key="2">
    <source>
        <dbReference type="ARBA" id="ARBA00022475"/>
    </source>
</evidence>
<evidence type="ECO:0000256" key="12">
    <source>
        <dbReference type="SAM" id="Phobius"/>
    </source>
</evidence>
<feature type="domain" description="G-protein coupled receptors family 1 profile" evidence="13">
    <location>
        <begin position="191"/>
        <end position="446"/>
    </location>
</feature>
<dbReference type="Gene3D" id="1.20.1070.10">
    <property type="entry name" value="Rhodopsin 7-helix transmembrane proteins"/>
    <property type="match status" value="2"/>
</dbReference>
<dbReference type="GO" id="GO:0004984">
    <property type="term" value="F:olfactory receptor activity"/>
    <property type="evidence" value="ECO:0007669"/>
    <property type="project" value="InterPro"/>
</dbReference>
<evidence type="ECO:0000256" key="7">
    <source>
        <dbReference type="ARBA" id="ARBA00023040"/>
    </source>
</evidence>
<reference evidence="14 15" key="1">
    <citation type="journal article" date="2023" name="bioRxiv">
        <title>Conserved and derived expression patterns and positive selection on dental genes reveal complex evolutionary context of ever-growing rodent molars.</title>
        <authorList>
            <person name="Calamari Z.T."/>
            <person name="Song A."/>
            <person name="Cohen E."/>
            <person name="Akter M."/>
            <person name="Roy R.D."/>
            <person name="Hallikas O."/>
            <person name="Christensen M.M."/>
            <person name="Li P."/>
            <person name="Marangoni P."/>
            <person name="Jernvall J."/>
            <person name="Klein O.D."/>
        </authorList>
    </citation>
    <scope>NUCLEOTIDE SEQUENCE [LARGE SCALE GENOMIC DNA]</scope>
    <source>
        <strain evidence="14">V071</strain>
    </source>
</reference>
<comment type="caution">
    <text evidence="14">The sequence shown here is derived from an EMBL/GenBank/DDBJ whole genome shotgun (WGS) entry which is preliminary data.</text>
</comment>
<protein>
    <recommendedName>
        <fullName evidence="13">G-protein coupled receptors family 1 profile domain-containing protein</fullName>
    </recommendedName>
</protein>
<dbReference type="Pfam" id="PF13853">
    <property type="entry name" value="7tm_4"/>
    <property type="match status" value="2"/>
</dbReference>
<feature type="transmembrane region" description="Helical" evidence="12">
    <location>
        <begin position="154"/>
        <end position="178"/>
    </location>
</feature>
<evidence type="ECO:0000256" key="10">
    <source>
        <dbReference type="ARBA" id="ARBA00023224"/>
    </source>
</evidence>
<feature type="transmembrane region" description="Helical" evidence="12">
    <location>
        <begin position="393"/>
        <end position="417"/>
    </location>
</feature>
<feature type="transmembrane region" description="Helical" evidence="12">
    <location>
        <begin position="114"/>
        <end position="142"/>
    </location>
</feature>
<evidence type="ECO:0000256" key="9">
    <source>
        <dbReference type="ARBA" id="ARBA00023170"/>
    </source>
</evidence>
<keyword evidence="7 11" id="KW-0297">G-protein coupled receptor</keyword>
<dbReference type="InterPro" id="IPR000276">
    <property type="entry name" value="GPCR_Rhodpsn"/>
</dbReference>
<evidence type="ECO:0000259" key="13">
    <source>
        <dbReference type="PROSITE" id="PS50262"/>
    </source>
</evidence>
<evidence type="ECO:0000256" key="4">
    <source>
        <dbReference type="ARBA" id="ARBA00022692"/>
    </source>
</evidence>
<feature type="transmembrane region" description="Helical" evidence="12">
    <location>
        <begin position="249"/>
        <end position="274"/>
    </location>
</feature>
<feature type="transmembrane region" description="Helical" evidence="12">
    <location>
        <begin position="57"/>
        <end position="75"/>
    </location>
</feature>
<keyword evidence="5" id="KW-0552">Olfaction</keyword>
<dbReference type="GO" id="GO:0005886">
    <property type="term" value="C:plasma membrane"/>
    <property type="evidence" value="ECO:0007669"/>
    <property type="project" value="UniProtKB-SubCell"/>
</dbReference>
<keyword evidence="9 11" id="KW-0675">Receptor</keyword>
<organism evidence="14 15">
    <name type="scientific">Myodes glareolus</name>
    <name type="common">Bank vole</name>
    <name type="synonym">Clethrionomys glareolus</name>
    <dbReference type="NCBI Taxonomy" id="447135"/>
    <lineage>
        <taxon>Eukaryota</taxon>
        <taxon>Metazoa</taxon>
        <taxon>Chordata</taxon>
        <taxon>Craniata</taxon>
        <taxon>Vertebrata</taxon>
        <taxon>Euteleostomi</taxon>
        <taxon>Mammalia</taxon>
        <taxon>Eutheria</taxon>
        <taxon>Euarchontoglires</taxon>
        <taxon>Glires</taxon>
        <taxon>Rodentia</taxon>
        <taxon>Myomorpha</taxon>
        <taxon>Muroidea</taxon>
        <taxon>Cricetidae</taxon>
        <taxon>Arvicolinae</taxon>
        <taxon>Myodes</taxon>
    </lineage>
</organism>
<feature type="transmembrane region" description="Helical" evidence="12">
    <location>
        <begin position="221"/>
        <end position="243"/>
    </location>
</feature>
<comment type="similarity">
    <text evidence="11">Belongs to the G-protein coupled receptor 1 family.</text>
</comment>
<dbReference type="PANTHER" id="PTHR48018">
    <property type="entry name" value="OLFACTORY RECEPTOR"/>
    <property type="match status" value="1"/>
</dbReference>
<keyword evidence="3" id="KW-0716">Sensory transduction</keyword>
<evidence type="ECO:0000256" key="6">
    <source>
        <dbReference type="ARBA" id="ARBA00022989"/>
    </source>
</evidence>
<evidence type="ECO:0000256" key="8">
    <source>
        <dbReference type="ARBA" id="ARBA00023136"/>
    </source>
</evidence>
<evidence type="ECO:0000256" key="1">
    <source>
        <dbReference type="ARBA" id="ARBA00004651"/>
    </source>
</evidence>
<accession>A0AAW0HFN1</accession>
<gene>
    <name evidence="14" type="ORF">U0070_003760</name>
</gene>
<keyword evidence="2" id="KW-1003">Cell membrane</keyword>
<keyword evidence="6 12" id="KW-1133">Transmembrane helix</keyword>
<keyword evidence="4 11" id="KW-0812">Transmembrane</keyword>